<gene>
    <name evidence="7" type="ORF">UO65_5689</name>
</gene>
<dbReference type="InterPro" id="IPR013525">
    <property type="entry name" value="ABC2_TM"/>
</dbReference>
<proteinExistence type="predicted"/>
<dbReference type="EMBL" id="AYXG01000222">
    <property type="protein sequence ID" value="EWC59022.1"/>
    <property type="molecule type" value="Genomic_DNA"/>
</dbReference>
<protein>
    <submittedName>
        <fullName evidence="7">Putative ABC transporter, permease component</fullName>
    </submittedName>
</protein>
<evidence type="ECO:0000313" key="7">
    <source>
        <dbReference type="EMBL" id="EWC59022.1"/>
    </source>
</evidence>
<feature type="transmembrane region" description="Helical" evidence="5">
    <location>
        <begin position="267"/>
        <end position="289"/>
    </location>
</feature>
<dbReference type="AlphaFoldDB" id="W7IQI1"/>
<evidence type="ECO:0000256" key="4">
    <source>
        <dbReference type="ARBA" id="ARBA00023136"/>
    </source>
</evidence>
<sequence>MMARAVWVIARREVRTRLRARSFLVGTAVSVVVLVAFVLVQTSLFARHTDTRVGLSGQATAVAEPLRDEARSRGLAVSTSTVRDPAEGAAQVADGDLDALVTGAPGTLRVLVRDSVDENLRGALNTLVQKEVLRGLLATLDDGASPDDLLATMSDATVDVHALAAPDPTGDQRLVVALVLVVLLYMSLLLHGTMVAQGVVEEKSSRVVEILLAAVRPWQLLLGKVVGLGLVGLAQLAVIGAAGLVLAATAGALTIPAAAAGTLLWGLFWYVLGYLFYAAVFAAAGSLVSRQEETQAVLLPVTSVLVLTFVLAFGLLTRSPTGTGTAVLSLLPPFAPILMPARLALGTAPAWQVLLAAALLLAAVAALAWLGGRVYTGAILRTDGRVRVRDALRAGSRPS</sequence>
<evidence type="ECO:0000313" key="8">
    <source>
        <dbReference type="Proteomes" id="UP000019277"/>
    </source>
</evidence>
<feature type="transmembrane region" description="Helical" evidence="5">
    <location>
        <begin position="296"/>
        <end position="316"/>
    </location>
</feature>
<evidence type="ECO:0000256" key="3">
    <source>
        <dbReference type="ARBA" id="ARBA00022989"/>
    </source>
</evidence>
<feature type="transmembrane region" description="Helical" evidence="5">
    <location>
        <begin position="174"/>
        <end position="200"/>
    </location>
</feature>
<feature type="transmembrane region" description="Helical" evidence="5">
    <location>
        <begin position="221"/>
        <end position="247"/>
    </location>
</feature>
<feature type="transmembrane region" description="Helical" evidence="5">
    <location>
        <begin position="21"/>
        <end position="40"/>
    </location>
</feature>
<feature type="transmembrane region" description="Helical" evidence="5">
    <location>
        <begin position="353"/>
        <end position="372"/>
    </location>
</feature>
<keyword evidence="3 5" id="KW-1133">Transmembrane helix</keyword>
<dbReference type="Pfam" id="PF12698">
    <property type="entry name" value="ABC2_membrane_3"/>
    <property type="match status" value="1"/>
</dbReference>
<comment type="caution">
    <text evidence="7">The sequence shown here is derived from an EMBL/GenBank/DDBJ whole genome shotgun (WGS) entry which is preliminary data.</text>
</comment>
<evidence type="ECO:0000256" key="2">
    <source>
        <dbReference type="ARBA" id="ARBA00022692"/>
    </source>
</evidence>
<keyword evidence="2 5" id="KW-0812">Transmembrane</keyword>
<organism evidence="7 8">
    <name type="scientific">Actinokineospora spheciospongiae</name>
    <dbReference type="NCBI Taxonomy" id="909613"/>
    <lineage>
        <taxon>Bacteria</taxon>
        <taxon>Bacillati</taxon>
        <taxon>Actinomycetota</taxon>
        <taxon>Actinomycetes</taxon>
        <taxon>Pseudonocardiales</taxon>
        <taxon>Pseudonocardiaceae</taxon>
        <taxon>Actinokineospora</taxon>
    </lineage>
</organism>
<dbReference type="eggNOG" id="COG1668">
    <property type="taxonomic scope" value="Bacteria"/>
</dbReference>
<comment type="subcellular location">
    <subcellularLocation>
        <location evidence="1">Membrane</location>
        <topology evidence="1">Multi-pass membrane protein</topology>
    </subcellularLocation>
</comment>
<dbReference type="Proteomes" id="UP000019277">
    <property type="component" value="Unassembled WGS sequence"/>
</dbReference>
<evidence type="ECO:0000256" key="1">
    <source>
        <dbReference type="ARBA" id="ARBA00004141"/>
    </source>
</evidence>
<feature type="domain" description="ABC-2 type transporter transmembrane" evidence="6">
    <location>
        <begin position="21"/>
        <end position="371"/>
    </location>
</feature>
<keyword evidence="8" id="KW-1185">Reference proteome</keyword>
<name>W7IQI1_9PSEU</name>
<evidence type="ECO:0000259" key="6">
    <source>
        <dbReference type="Pfam" id="PF12698"/>
    </source>
</evidence>
<keyword evidence="4 5" id="KW-0472">Membrane</keyword>
<accession>W7IQI1</accession>
<dbReference type="GO" id="GO:0140359">
    <property type="term" value="F:ABC-type transporter activity"/>
    <property type="evidence" value="ECO:0007669"/>
    <property type="project" value="InterPro"/>
</dbReference>
<evidence type="ECO:0000256" key="5">
    <source>
        <dbReference type="SAM" id="Phobius"/>
    </source>
</evidence>
<dbReference type="GO" id="GO:0016020">
    <property type="term" value="C:membrane"/>
    <property type="evidence" value="ECO:0007669"/>
    <property type="project" value="UniProtKB-SubCell"/>
</dbReference>
<dbReference type="PANTHER" id="PTHR43471">
    <property type="entry name" value="ABC TRANSPORTER PERMEASE"/>
    <property type="match status" value="1"/>
</dbReference>
<reference evidence="7 8" key="1">
    <citation type="journal article" date="2014" name="Genome Announc.">
        <title>Draft Genome Sequence of the Antitrypanosomally Active Sponge-Associated Bacterium Actinokineospora sp. Strain EG49.</title>
        <authorList>
            <person name="Harjes J."/>
            <person name="Ryu T."/>
            <person name="Abdelmohsen U.R."/>
            <person name="Moitinho-Silva L."/>
            <person name="Horn H."/>
            <person name="Ravasi T."/>
            <person name="Hentschel U."/>
        </authorList>
    </citation>
    <scope>NUCLEOTIDE SEQUENCE [LARGE SCALE GENOMIC DNA]</scope>
    <source>
        <strain evidence="7 8">EG49</strain>
    </source>
</reference>
<dbReference type="PATRIC" id="fig|909613.9.peg.5688"/>
<dbReference type="STRING" id="909613.UO65_5689"/>